<dbReference type="EMBL" id="RYZW01000028">
    <property type="protein sequence ID" value="TDZ61776.1"/>
    <property type="molecule type" value="Genomic_DNA"/>
</dbReference>
<name>A0A4R8RHS7_COLTR</name>
<keyword evidence="2" id="KW-0472">Membrane</keyword>
<protein>
    <submittedName>
        <fullName evidence="4">Uncharacterized protein</fullName>
    </submittedName>
</protein>
<feature type="signal peptide" evidence="3">
    <location>
        <begin position="1"/>
        <end position="29"/>
    </location>
</feature>
<organism evidence="4 5">
    <name type="scientific">Colletotrichum trifolii</name>
    <dbReference type="NCBI Taxonomy" id="5466"/>
    <lineage>
        <taxon>Eukaryota</taxon>
        <taxon>Fungi</taxon>
        <taxon>Dikarya</taxon>
        <taxon>Ascomycota</taxon>
        <taxon>Pezizomycotina</taxon>
        <taxon>Sordariomycetes</taxon>
        <taxon>Hypocreomycetidae</taxon>
        <taxon>Glomerellales</taxon>
        <taxon>Glomerellaceae</taxon>
        <taxon>Colletotrichum</taxon>
        <taxon>Colletotrichum orbiculare species complex</taxon>
    </lineage>
</organism>
<dbReference type="Proteomes" id="UP000295703">
    <property type="component" value="Unassembled WGS sequence"/>
</dbReference>
<evidence type="ECO:0000256" key="3">
    <source>
        <dbReference type="SAM" id="SignalP"/>
    </source>
</evidence>
<feature type="region of interest" description="Disordered" evidence="1">
    <location>
        <begin position="81"/>
        <end position="122"/>
    </location>
</feature>
<keyword evidence="3" id="KW-0732">Signal</keyword>
<dbReference type="AlphaFoldDB" id="A0A4R8RHS7"/>
<feature type="transmembrane region" description="Helical" evidence="2">
    <location>
        <begin position="287"/>
        <end position="306"/>
    </location>
</feature>
<keyword evidence="5" id="KW-1185">Reference proteome</keyword>
<evidence type="ECO:0000256" key="2">
    <source>
        <dbReference type="SAM" id="Phobius"/>
    </source>
</evidence>
<evidence type="ECO:0000313" key="5">
    <source>
        <dbReference type="Proteomes" id="UP000295703"/>
    </source>
</evidence>
<dbReference type="STRING" id="5466.A0A4R8RHS7"/>
<evidence type="ECO:0000313" key="4">
    <source>
        <dbReference type="EMBL" id="TDZ61776.1"/>
    </source>
</evidence>
<feature type="compositionally biased region" description="Acidic residues" evidence="1">
    <location>
        <begin position="105"/>
        <end position="116"/>
    </location>
</feature>
<keyword evidence="2" id="KW-0812">Transmembrane</keyword>
<feature type="chain" id="PRO_5020452752" evidence="3">
    <location>
        <begin position="30"/>
        <end position="307"/>
    </location>
</feature>
<sequence length="307" mass="32671">MPHRQLTTLQHMAAFTLLLSSQLPRAVAAEELDAEDVPAECVPLCAPMVQLTARCEAQTTQRFGNLGRRWDGFLATHDVAERRRSRRRRRKQESVRKRQGSGSDGDSDSSDDEEAEPPSPALAAANQANKVCVCEERGFDVARVANVCAGCIARNGTAVDADEDIKEMIAECGFTTPPAIASTTSTLSISLTSSAVPSTVEVPVSTAPRPMLAPINPSTLSSAPTSTPGSRGTCTESVVASVTVDGPITPVTVFETPAFKTLPPIILPNDQPLRTGVQSGGPAMRSWFRGGIIGVWVVMVILFWGCL</sequence>
<accession>A0A4R8RHS7</accession>
<proteinExistence type="predicted"/>
<keyword evidence="2" id="KW-1133">Transmembrane helix</keyword>
<evidence type="ECO:0000256" key="1">
    <source>
        <dbReference type="SAM" id="MobiDB-lite"/>
    </source>
</evidence>
<comment type="caution">
    <text evidence="4">The sequence shown here is derived from an EMBL/GenBank/DDBJ whole genome shotgun (WGS) entry which is preliminary data.</text>
</comment>
<reference evidence="4 5" key="1">
    <citation type="submission" date="2018-12" db="EMBL/GenBank/DDBJ databases">
        <title>Genome sequence and assembly of Colletotrichum trifolii.</title>
        <authorList>
            <person name="Gan P."/>
            <person name="Shirasu K."/>
        </authorList>
    </citation>
    <scope>NUCLEOTIDE SEQUENCE [LARGE SCALE GENOMIC DNA]</scope>
    <source>
        <strain evidence="4 5">543-2</strain>
    </source>
</reference>
<gene>
    <name evidence="4" type="ORF">CTRI78_v004032</name>
</gene>